<dbReference type="PROSITE" id="PS50005">
    <property type="entry name" value="TPR"/>
    <property type="match status" value="2"/>
</dbReference>
<evidence type="ECO:0000256" key="1">
    <source>
        <dbReference type="PROSITE-ProRule" id="PRU00339"/>
    </source>
</evidence>
<dbReference type="Pfam" id="PF13485">
    <property type="entry name" value="Peptidase_MA_2"/>
    <property type="match status" value="1"/>
</dbReference>
<organism evidence="4 5">
    <name type="scientific">SAR86 cluster bacterium</name>
    <dbReference type="NCBI Taxonomy" id="2030880"/>
    <lineage>
        <taxon>Bacteria</taxon>
        <taxon>Pseudomonadati</taxon>
        <taxon>Pseudomonadota</taxon>
        <taxon>Gammaproteobacteria</taxon>
        <taxon>SAR86 cluster</taxon>
    </lineage>
</organism>
<feature type="chain" id="PRO_5012607806" description="Peptidase MA-like domain-containing protein" evidence="2">
    <location>
        <begin position="30"/>
        <end position="771"/>
    </location>
</feature>
<gene>
    <name evidence="4" type="ORF">COA71_00895</name>
</gene>
<dbReference type="Proteomes" id="UP000228987">
    <property type="component" value="Unassembled WGS sequence"/>
</dbReference>
<sequence length="771" mass="87029">MKATLYKSINRLAPLVACSAILFAAHTQAKEHLLGALDNETLLNCDNLYWSGQSLDANACYLSIVRTVHPPEIQAEAMWALGDLYTADELLEQAAQLSPDNAMILVRTGELYNRTYQYQTAYNFFNQALTLEPDNAWAHVGAAEALSSGNNGEEITAHLQAVEMYFASPPGARLRAMIMSITSVMERDLYDQARESLDQAWELVEDEDLPHMQLNALEAALAFVTRRTYQVQTYIDEALNEAPVYGDAYAIPAYFASITRRYAEAGEFYQKAVEVEPHHWAAHLELGQNYLRLNQITEGIRHVETSYEGDGFNPKTLNMMRLLDTFTENFVDLTFPNPPAGDGIPKLVLRLDRNEVDVLSPYAQELAESSMAIFEERYNFPAKEPVIVEIFPNHEDFVVRSIGMPGVGILGVTFGYLFAMDSPTGHPNETYHWGTTLWHEMAHVYTVEATEHGVPRWYSEGISVYEEWNTGPIPGIKIPAYVLQFMAEDAFLPVAELDNGFMRPTYDEQVIVSYMQAGLIFQFISDEYGHDKIVDMLYLFVEGTDEVTAIETTLNISDREFDRHFKQYIDIQFGPLLNNLQIWQQDLQATAQAYGAGSWEETITAANRAIFTYPEYVEQDSPYIAKALAHAQLEQDELKFETLETFWHLGGYSARALKELADEYIARGQQTEAIAVFRDVHYADPFDEETHGKLGDLYIELDQPEAALQEYMVGLALNPLDQAAANYRVASAYKALNDPAQSMDYLMTALDIAPQYRPAQQLLLELSRAGN</sequence>
<proteinExistence type="predicted"/>
<protein>
    <recommendedName>
        <fullName evidence="3">Peptidase MA-like domain-containing protein</fullName>
    </recommendedName>
</protein>
<dbReference type="PANTHER" id="PTHR12558">
    <property type="entry name" value="CELL DIVISION CYCLE 16,23,27"/>
    <property type="match status" value="1"/>
</dbReference>
<accession>A0A2A5CIY3</accession>
<feature type="repeat" description="TPR" evidence="1">
    <location>
        <begin position="688"/>
        <end position="721"/>
    </location>
</feature>
<dbReference type="SMART" id="SM00028">
    <property type="entry name" value="TPR"/>
    <property type="match status" value="6"/>
</dbReference>
<dbReference type="InterPro" id="IPR019734">
    <property type="entry name" value="TPR_rpt"/>
</dbReference>
<evidence type="ECO:0000313" key="5">
    <source>
        <dbReference type="Proteomes" id="UP000228987"/>
    </source>
</evidence>
<evidence type="ECO:0000313" key="4">
    <source>
        <dbReference type="EMBL" id="PCJ43461.1"/>
    </source>
</evidence>
<name>A0A2A5CIY3_9GAMM</name>
<dbReference type="InterPro" id="IPR011990">
    <property type="entry name" value="TPR-like_helical_dom_sf"/>
</dbReference>
<dbReference type="PANTHER" id="PTHR12558:SF13">
    <property type="entry name" value="CELL DIVISION CYCLE PROTEIN 27 HOMOLOG"/>
    <property type="match status" value="1"/>
</dbReference>
<reference evidence="5" key="1">
    <citation type="submission" date="2017-08" db="EMBL/GenBank/DDBJ databases">
        <title>A dynamic microbial community with high functional redundancy inhabits the cold, oxic subseafloor aquifer.</title>
        <authorList>
            <person name="Tully B.J."/>
            <person name="Wheat C.G."/>
            <person name="Glazer B.T."/>
            <person name="Huber J.A."/>
        </authorList>
    </citation>
    <scope>NUCLEOTIDE SEQUENCE [LARGE SCALE GENOMIC DNA]</scope>
</reference>
<keyword evidence="2" id="KW-0732">Signal</keyword>
<feature type="signal peptide" evidence="2">
    <location>
        <begin position="1"/>
        <end position="29"/>
    </location>
</feature>
<dbReference type="InterPro" id="IPR039568">
    <property type="entry name" value="Peptidase_MA-like_dom"/>
</dbReference>
<evidence type="ECO:0000256" key="2">
    <source>
        <dbReference type="SAM" id="SignalP"/>
    </source>
</evidence>
<comment type="caution">
    <text evidence="4">The sequence shown here is derived from an EMBL/GenBank/DDBJ whole genome shotgun (WGS) entry which is preliminary data.</text>
</comment>
<dbReference type="EMBL" id="NVWI01000001">
    <property type="protein sequence ID" value="PCJ43461.1"/>
    <property type="molecule type" value="Genomic_DNA"/>
</dbReference>
<dbReference type="Gene3D" id="1.25.40.10">
    <property type="entry name" value="Tetratricopeptide repeat domain"/>
    <property type="match status" value="3"/>
</dbReference>
<evidence type="ECO:0000259" key="3">
    <source>
        <dbReference type="Pfam" id="PF13485"/>
    </source>
</evidence>
<feature type="repeat" description="TPR" evidence="1">
    <location>
        <begin position="102"/>
        <end position="135"/>
    </location>
</feature>
<dbReference type="SUPFAM" id="SSF48452">
    <property type="entry name" value="TPR-like"/>
    <property type="match status" value="1"/>
</dbReference>
<dbReference type="Pfam" id="PF13181">
    <property type="entry name" value="TPR_8"/>
    <property type="match status" value="1"/>
</dbReference>
<keyword evidence="1" id="KW-0802">TPR repeat</keyword>
<feature type="domain" description="Peptidase MA-like" evidence="3">
    <location>
        <begin position="429"/>
        <end position="554"/>
    </location>
</feature>
<dbReference type="AlphaFoldDB" id="A0A2A5CIY3"/>